<evidence type="ECO:0000259" key="10">
    <source>
        <dbReference type="PROSITE" id="PS50950"/>
    </source>
</evidence>
<dbReference type="SUPFAM" id="SSF54695">
    <property type="entry name" value="POZ domain"/>
    <property type="match status" value="1"/>
</dbReference>
<dbReference type="PANTHER" id="PTHR45632:SF3">
    <property type="entry name" value="KELCH-LIKE PROTEIN 32"/>
    <property type="match status" value="1"/>
</dbReference>
<keyword evidence="6 7" id="KW-0238">DNA-binding</keyword>
<dbReference type="SMART" id="SM00980">
    <property type="entry name" value="THAP"/>
    <property type="match status" value="1"/>
</dbReference>
<feature type="domain" description="THAP-type" evidence="10">
    <location>
        <begin position="506"/>
        <end position="602"/>
    </location>
</feature>
<proteinExistence type="predicted"/>
<dbReference type="PROSITE" id="PS50096">
    <property type="entry name" value="IQ"/>
    <property type="match status" value="1"/>
</dbReference>
<dbReference type="Gene3D" id="1.25.40.420">
    <property type="match status" value="1"/>
</dbReference>
<dbReference type="AlphaFoldDB" id="A0A9D4PD43"/>
<name>A0A9D4PD43_RHISA</name>
<evidence type="ECO:0000256" key="8">
    <source>
        <dbReference type="SAM" id="MobiDB-lite"/>
    </source>
</evidence>
<dbReference type="SMART" id="SM00225">
    <property type="entry name" value="BTB"/>
    <property type="match status" value="1"/>
</dbReference>
<feature type="region of interest" description="Disordered" evidence="8">
    <location>
        <begin position="617"/>
        <end position="640"/>
    </location>
</feature>
<dbReference type="SMART" id="SM00875">
    <property type="entry name" value="BACK"/>
    <property type="match status" value="1"/>
</dbReference>
<organism evidence="11 12">
    <name type="scientific">Rhipicephalus sanguineus</name>
    <name type="common">Brown dog tick</name>
    <name type="synonym">Ixodes sanguineus</name>
    <dbReference type="NCBI Taxonomy" id="34632"/>
    <lineage>
        <taxon>Eukaryota</taxon>
        <taxon>Metazoa</taxon>
        <taxon>Ecdysozoa</taxon>
        <taxon>Arthropoda</taxon>
        <taxon>Chelicerata</taxon>
        <taxon>Arachnida</taxon>
        <taxon>Acari</taxon>
        <taxon>Parasitiformes</taxon>
        <taxon>Ixodida</taxon>
        <taxon>Ixodoidea</taxon>
        <taxon>Ixodidae</taxon>
        <taxon>Rhipicephalinae</taxon>
        <taxon>Rhipicephalus</taxon>
        <taxon>Rhipicephalus</taxon>
    </lineage>
</organism>
<dbReference type="InterPro" id="IPR011333">
    <property type="entry name" value="SKP1/BTB/POZ_sf"/>
</dbReference>
<dbReference type="PANTHER" id="PTHR45632">
    <property type="entry name" value="LD33804P"/>
    <property type="match status" value="1"/>
</dbReference>
<feature type="domain" description="BTB" evidence="9">
    <location>
        <begin position="46"/>
        <end position="113"/>
    </location>
</feature>
<dbReference type="Pfam" id="PF07707">
    <property type="entry name" value="BACK"/>
    <property type="match status" value="1"/>
</dbReference>
<dbReference type="Pfam" id="PF00651">
    <property type="entry name" value="BTB"/>
    <property type="match status" value="1"/>
</dbReference>
<gene>
    <name evidence="11" type="ORF">HPB52_009537</name>
</gene>
<feature type="region of interest" description="Disordered" evidence="8">
    <location>
        <begin position="381"/>
        <end position="404"/>
    </location>
</feature>
<dbReference type="EMBL" id="JABSTV010001255">
    <property type="protein sequence ID" value="KAH7935526.1"/>
    <property type="molecule type" value="Genomic_DNA"/>
</dbReference>
<keyword evidence="3" id="KW-0677">Repeat</keyword>
<dbReference type="GO" id="GO:0003677">
    <property type="term" value="F:DNA binding"/>
    <property type="evidence" value="ECO:0007669"/>
    <property type="project" value="UniProtKB-UniRule"/>
</dbReference>
<keyword evidence="4 7" id="KW-0863">Zinc-finger</keyword>
<accession>A0A9D4PD43</accession>
<evidence type="ECO:0000256" key="7">
    <source>
        <dbReference type="PROSITE-ProRule" id="PRU00309"/>
    </source>
</evidence>
<dbReference type="PROSITE" id="PS50097">
    <property type="entry name" value="BTB"/>
    <property type="match status" value="1"/>
</dbReference>
<keyword evidence="12" id="KW-1185">Reference proteome</keyword>
<evidence type="ECO:0000313" key="12">
    <source>
        <dbReference type="Proteomes" id="UP000821837"/>
    </source>
</evidence>
<evidence type="ECO:0000256" key="6">
    <source>
        <dbReference type="ARBA" id="ARBA00023125"/>
    </source>
</evidence>
<dbReference type="VEuPathDB" id="VectorBase:RSAN_050174"/>
<dbReference type="Pfam" id="PF05485">
    <property type="entry name" value="THAP"/>
    <property type="match status" value="1"/>
</dbReference>
<reference evidence="11" key="1">
    <citation type="journal article" date="2020" name="Cell">
        <title>Large-Scale Comparative Analyses of Tick Genomes Elucidate Their Genetic Diversity and Vector Capacities.</title>
        <authorList>
            <consortium name="Tick Genome and Microbiome Consortium (TIGMIC)"/>
            <person name="Jia N."/>
            <person name="Wang J."/>
            <person name="Shi W."/>
            <person name="Du L."/>
            <person name="Sun Y."/>
            <person name="Zhan W."/>
            <person name="Jiang J.F."/>
            <person name="Wang Q."/>
            <person name="Zhang B."/>
            <person name="Ji P."/>
            <person name="Bell-Sakyi L."/>
            <person name="Cui X.M."/>
            <person name="Yuan T.T."/>
            <person name="Jiang B.G."/>
            <person name="Yang W.F."/>
            <person name="Lam T.T."/>
            <person name="Chang Q.C."/>
            <person name="Ding S.J."/>
            <person name="Wang X.J."/>
            <person name="Zhu J.G."/>
            <person name="Ruan X.D."/>
            <person name="Zhao L."/>
            <person name="Wei J.T."/>
            <person name="Ye R.Z."/>
            <person name="Que T.C."/>
            <person name="Du C.H."/>
            <person name="Zhou Y.H."/>
            <person name="Cheng J.X."/>
            <person name="Dai P.F."/>
            <person name="Guo W.B."/>
            <person name="Han X.H."/>
            <person name="Huang E.J."/>
            <person name="Li L.F."/>
            <person name="Wei W."/>
            <person name="Gao Y.C."/>
            <person name="Liu J.Z."/>
            <person name="Shao H.Z."/>
            <person name="Wang X."/>
            <person name="Wang C.C."/>
            <person name="Yang T.C."/>
            <person name="Huo Q.B."/>
            <person name="Li W."/>
            <person name="Chen H.Y."/>
            <person name="Chen S.E."/>
            <person name="Zhou L.G."/>
            <person name="Ni X.B."/>
            <person name="Tian J.H."/>
            <person name="Sheng Y."/>
            <person name="Liu T."/>
            <person name="Pan Y.S."/>
            <person name="Xia L.Y."/>
            <person name="Li J."/>
            <person name="Zhao F."/>
            <person name="Cao W.C."/>
        </authorList>
    </citation>
    <scope>NUCLEOTIDE SEQUENCE</scope>
    <source>
        <strain evidence="11">Rsan-2018</strain>
    </source>
</reference>
<dbReference type="InterPro" id="IPR000210">
    <property type="entry name" value="BTB/POZ_dom"/>
</dbReference>
<dbReference type="Proteomes" id="UP000821837">
    <property type="component" value="Unassembled WGS sequence"/>
</dbReference>
<evidence type="ECO:0008006" key="13">
    <source>
        <dbReference type="Google" id="ProtNLM"/>
    </source>
</evidence>
<dbReference type="SUPFAM" id="SSF57716">
    <property type="entry name" value="Glucocorticoid receptor-like (DNA-binding domain)"/>
    <property type="match status" value="1"/>
</dbReference>
<evidence type="ECO:0000256" key="4">
    <source>
        <dbReference type="ARBA" id="ARBA00022771"/>
    </source>
</evidence>
<keyword evidence="5" id="KW-0862">Zinc</keyword>
<sequence length="640" mass="71884">MLQLKNQVIDAEKHTLDMTAILGLDLQKALDNVTHEATQVRDIAGGTVSVRVGGRTFEVDLELLKKHSCYFAKCFHKLPQEALKIPLELQDVKPEVFEALVLFMETGFLDADPFMALDIYEASMLLGIHRAIKEIKRISLIGSKMERLLVWYRTANKGSSGRDRQAALRLVASRFDEVVADERFLRLSVAEVVPLFSCSRLGTSGEVPVFLAALRWLNHDYCKRQQYVVQLLKCVRFSLMSREEIVHCFHPPLLSNITRFPSVAFMVLAAFGVVSLQEEGREHLLSRFASQPRTFLCPKPDDQHQTSLWPLPGPPEGSVAQRRHRAATALQTAWRVRKARRDLALKRRQAKGVSMTDTDVGTADSYAPRTHLRESSLKNVNDTSGVEASKEAQSVKSNGKRYRQHEAKIPAMRTQLTIVLASESVTSDSSTRTMPSPVKEPFTPILKVVIKEERSVRDKSGMATDDSLLRSQASLLKLVPPPKKEDKGECTGTTASRMRGPLAATLRNDLCGAVADARCLSSRRGIGGGVGMRARQQHSYFRFPSVKRDRQRREAWIRAVRRQNEDGSPWQPSDLARLCEKHFVKGSPSNSLRHPDFVPSLLVYTDGFKKNDAFQRYSRTAARTRKGTKPPKQRPGSSYD</sequence>
<dbReference type="GO" id="GO:0008270">
    <property type="term" value="F:zinc ion binding"/>
    <property type="evidence" value="ECO:0007669"/>
    <property type="project" value="UniProtKB-KW"/>
</dbReference>
<evidence type="ECO:0000256" key="1">
    <source>
        <dbReference type="ARBA" id="ARBA00022441"/>
    </source>
</evidence>
<feature type="compositionally biased region" description="Polar residues" evidence="8">
    <location>
        <begin position="381"/>
        <end position="397"/>
    </location>
</feature>
<keyword evidence="2" id="KW-0479">Metal-binding</keyword>
<evidence type="ECO:0000256" key="5">
    <source>
        <dbReference type="ARBA" id="ARBA00022833"/>
    </source>
</evidence>
<dbReference type="Gene3D" id="3.30.710.10">
    <property type="entry name" value="Potassium Channel Kv1.1, Chain A"/>
    <property type="match status" value="1"/>
</dbReference>
<evidence type="ECO:0000313" key="11">
    <source>
        <dbReference type="EMBL" id="KAH7935526.1"/>
    </source>
</evidence>
<keyword evidence="1" id="KW-0880">Kelch repeat</keyword>
<evidence type="ECO:0000256" key="3">
    <source>
        <dbReference type="ARBA" id="ARBA00022737"/>
    </source>
</evidence>
<dbReference type="InterPro" id="IPR006612">
    <property type="entry name" value="THAP_Znf"/>
</dbReference>
<comment type="caution">
    <text evidence="11">The sequence shown here is derived from an EMBL/GenBank/DDBJ whole genome shotgun (WGS) entry which is preliminary data.</text>
</comment>
<reference evidence="11" key="2">
    <citation type="submission" date="2021-09" db="EMBL/GenBank/DDBJ databases">
        <authorList>
            <person name="Jia N."/>
            <person name="Wang J."/>
            <person name="Shi W."/>
            <person name="Du L."/>
            <person name="Sun Y."/>
            <person name="Zhan W."/>
            <person name="Jiang J."/>
            <person name="Wang Q."/>
            <person name="Zhang B."/>
            <person name="Ji P."/>
            <person name="Sakyi L.B."/>
            <person name="Cui X."/>
            <person name="Yuan T."/>
            <person name="Jiang B."/>
            <person name="Yang W."/>
            <person name="Lam T.T.-Y."/>
            <person name="Chang Q."/>
            <person name="Ding S."/>
            <person name="Wang X."/>
            <person name="Zhu J."/>
            <person name="Ruan X."/>
            <person name="Zhao L."/>
            <person name="Wei J."/>
            <person name="Que T."/>
            <person name="Du C."/>
            <person name="Cheng J."/>
            <person name="Dai P."/>
            <person name="Han X."/>
            <person name="Huang E."/>
            <person name="Gao Y."/>
            <person name="Liu J."/>
            <person name="Shao H."/>
            <person name="Ye R."/>
            <person name="Li L."/>
            <person name="Wei W."/>
            <person name="Wang X."/>
            <person name="Wang C."/>
            <person name="Huo Q."/>
            <person name="Li W."/>
            <person name="Guo W."/>
            <person name="Chen H."/>
            <person name="Chen S."/>
            <person name="Zhou L."/>
            <person name="Zhou L."/>
            <person name="Ni X."/>
            <person name="Tian J."/>
            <person name="Zhou Y."/>
            <person name="Sheng Y."/>
            <person name="Liu T."/>
            <person name="Pan Y."/>
            <person name="Xia L."/>
            <person name="Li J."/>
            <person name="Zhao F."/>
            <person name="Cao W."/>
        </authorList>
    </citation>
    <scope>NUCLEOTIDE SEQUENCE</scope>
    <source>
        <strain evidence="11">Rsan-2018</strain>
        <tissue evidence="11">Larvae</tissue>
    </source>
</reference>
<dbReference type="CDD" id="cd23767">
    <property type="entry name" value="IQCD"/>
    <property type="match status" value="1"/>
</dbReference>
<dbReference type="VEuPathDB" id="VectorBase:RSAN_038960"/>
<dbReference type="InterPro" id="IPR011705">
    <property type="entry name" value="BACK"/>
</dbReference>
<protein>
    <recommendedName>
        <fullName evidence="13">BTB domain-containing protein</fullName>
    </recommendedName>
</protein>
<evidence type="ECO:0000256" key="2">
    <source>
        <dbReference type="ARBA" id="ARBA00022723"/>
    </source>
</evidence>
<dbReference type="PROSITE" id="PS50950">
    <property type="entry name" value="ZF_THAP"/>
    <property type="match status" value="1"/>
</dbReference>
<evidence type="ECO:0000259" key="9">
    <source>
        <dbReference type="PROSITE" id="PS50097"/>
    </source>
</evidence>
<dbReference type="CDD" id="cd01165">
    <property type="entry name" value="BTB_POZ"/>
    <property type="match status" value="1"/>
</dbReference>
<feature type="compositionally biased region" description="Basic residues" evidence="8">
    <location>
        <begin position="622"/>
        <end position="632"/>
    </location>
</feature>